<dbReference type="InterPro" id="IPR025420">
    <property type="entry name" value="DUF4143"/>
</dbReference>
<dbReference type="Pfam" id="PF13635">
    <property type="entry name" value="DUF4143"/>
    <property type="match status" value="1"/>
</dbReference>
<organism evidence="3 4">
    <name type="scientific">Mariniradius sediminis</name>
    <dbReference type="NCBI Taxonomy" id="2909237"/>
    <lineage>
        <taxon>Bacteria</taxon>
        <taxon>Pseudomonadati</taxon>
        <taxon>Bacteroidota</taxon>
        <taxon>Cytophagia</taxon>
        <taxon>Cytophagales</taxon>
        <taxon>Cyclobacteriaceae</taxon>
        <taxon>Mariniradius</taxon>
    </lineage>
</organism>
<accession>A0ABS9C2G0</accession>
<dbReference type="RefSeq" id="WP_234863068.1">
    <property type="nucleotide sequence ID" value="NZ_JAKEVZ010000025.1"/>
</dbReference>
<dbReference type="Gene3D" id="3.40.50.300">
    <property type="entry name" value="P-loop containing nucleotide triphosphate hydrolases"/>
    <property type="match status" value="1"/>
</dbReference>
<dbReference type="Proteomes" id="UP001201449">
    <property type="component" value="Unassembled WGS sequence"/>
</dbReference>
<keyword evidence="3" id="KW-0067">ATP-binding</keyword>
<dbReference type="SUPFAM" id="SSF52540">
    <property type="entry name" value="P-loop containing nucleoside triphosphate hydrolases"/>
    <property type="match status" value="1"/>
</dbReference>
<dbReference type="GO" id="GO:0005524">
    <property type="term" value="F:ATP binding"/>
    <property type="evidence" value="ECO:0007669"/>
    <property type="project" value="UniProtKB-KW"/>
</dbReference>
<gene>
    <name evidence="3" type="ORF">L0U89_19535</name>
</gene>
<evidence type="ECO:0000259" key="1">
    <source>
        <dbReference type="Pfam" id="PF13173"/>
    </source>
</evidence>
<evidence type="ECO:0000313" key="4">
    <source>
        <dbReference type="Proteomes" id="UP001201449"/>
    </source>
</evidence>
<comment type="caution">
    <text evidence="3">The sequence shown here is derived from an EMBL/GenBank/DDBJ whole genome shotgun (WGS) entry which is preliminary data.</text>
</comment>
<dbReference type="Pfam" id="PF13173">
    <property type="entry name" value="AAA_14"/>
    <property type="match status" value="1"/>
</dbReference>
<dbReference type="EMBL" id="JAKEVZ010000025">
    <property type="protein sequence ID" value="MCF1753263.1"/>
    <property type="molecule type" value="Genomic_DNA"/>
</dbReference>
<feature type="domain" description="AAA" evidence="1">
    <location>
        <begin position="39"/>
        <end position="159"/>
    </location>
</feature>
<feature type="domain" description="DUF4143" evidence="2">
    <location>
        <begin position="202"/>
        <end position="346"/>
    </location>
</feature>
<dbReference type="InterPro" id="IPR041682">
    <property type="entry name" value="AAA_14"/>
</dbReference>
<dbReference type="PANTHER" id="PTHR33295:SF8">
    <property type="entry name" value="AAA+ ATPASE DOMAIN-CONTAINING PROTEIN"/>
    <property type="match status" value="1"/>
</dbReference>
<dbReference type="InterPro" id="IPR027417">
    <property type="entry name" value="P-loop_NTPase"/>
</dbReference>
<proteinExistence type="predicted"/>
<name>A0ABS9C2G0_9BACT</name>
<evidence type="ECO:0000313" key="3">
    <source>
        <dbReference type="EMBL" id="MCF1753263.1"/>
    </source>
</evidence>
<evidence type="ECO:0000259" key="2">
    <source>
        <dbReference type="Pfam" id="PF13635"/>
    </source>
</evidence>
<reference evidence="3 4" key="1">
    <citation type="submission" date="2022-01" db="EMBL/GenBank/DDBJ databases">
        <title>Mariniradius saccharolyticus sp. nov., isolated from sediment of a river.</title>
        <authorList>
            <person name="Liu H."/>
        </authorList>
    </citation>
    <scope>NUCLEOTIDE SEQUENCE [LARGE SCALE GENOMIC DNA]</scope>
    <source>
        <strain evidence="3 4">RY-2</strain>
    </source>
</reference>
<keyword evidence="4" id="KW-1185">Reference proteome</keyword>
<protein>
    <submittedName>
        <fullName evidence="3">ATP-binding protein</fullName>
    </submittedName>
</protein>
<keyword evidence="3" id="KW-0547">Nucleotide-binding</keyword>
<sequence length="408" mass="47214">MVFKEDVLAAYQGQQGLLEKQDSFVERAYLSQLEAKSKHIEVITGVRRCGKSTLMRQIARRFYDKVAYFNFEDSRVFGFEVGDFSKLDEVIGKDVDAYFFDEIQNVTGWEVFVRQLHEQGAKVFVTGSNASLLSRELGTRLTGRYLSHEIFPFSYEEYLSYFSKENTDENFKNYLYNGGFPEFLRDQNPEILQMLLKDILLRDISVRFGIKNTQVLMEVALFLVSNVGKEVSYNGIKNTFQIGSPSTVSDYLSWMEDAYLFFFLPRFSWSAKSVARNPKKVYCIDTGFAKSNSLSFSKDEGRLLENLIYLTLRRKYTKLFYFKDRLECNFVVFEGNECKWIVQVCATFHADNRDREVNGLLEAMEALKVNVGYIVTLNQSDDLRVGEKTIKIMESRTFMALIGEKPGL</sequence>
<dbReference type="PANTHER" id="PTHR33295">
    <property type="entry name" value="ATPASE"/>
    <property type="match status" value="1"/>
</dbReference>